<evidence type="ECO:0000313" key="10">
    <source>
        <dbReference type="EMBL" id="CAK60703.1"/>
    </source>
</evidence>
<keyword evidence="3" id="KW-0493">Microtubule</keyword>
<keyword evidence="2" id="KW-0963">Cytoplasm</keyword>
<dbReference type="InterPro" id="IPR000217">
    <property type="entry name" value="Tubulin"/>
</dbReference>
<dbReference type="GeneID" id="5013901"/>
<dbReference type="GO" id="GO:0000226">
    <property type="term" value="P:microtubule cytoskeleton organization"/>
    <property type="evidence" value="ECO:0000318"/>
    <property type="project" value="GO_Central"/>
</dbReference>
<dbReference type="GO" id="GO:0005200">
    <property type="term" value="F:structural constituent of cytoskeleton"/>
    <property type="evidence" value="ECO:0000318"/>
    <property type="project" value="GO_Central"/>
</dbReference>
<dbReference type="Proteomes" id="UP000000600">
    <property type="component" value="Unassembled WGS sequence"/>
</dbReference>
<reference evidence="10 11" key="1">
    <citation type="journal article" date="2006" name="Nature">
        <title>Global trends of whole-genome duplications revealed by the ciliate Paramecium tetraurelia.</title>
        <authorList>
            <consortium name="Genoscope"/>
            <person name="Aury J.-M."/>
            <person name="Jaillon O."/>
            <person name="Duret L."/>
            <person name="Noel B."/>
            <person name="Jubin C."/>
            <person name="Porcel B.M."/>
            <person name="Segurens B."/>
            <person name="Daubin V."/>
            <person name="Anthouard V."/>
            <person name="Aiach N."/>
            <person name="Arnaiz O."/>
            <person name="Billaut A."/>
            <person name="Beisson J."/>
            <person name="Blanc I."/>
            <person name="Bouhouche K."/>
            <person name="Camara F."/>
            <person name="Duharcourt S."/>
            <person name="Guigo R."/>
            <person name="Gogendeau D."/>
            <person name="Katinka M."/>
            <person name="Keller A.-M."/>
            <person name="Kissmehl R."/>
            <person name="Klotz C."/>
            <person name="Koll F."/>
            <person name="Le Moue A."/>
            <person name="Lepere C."/>
            <person name="Malinsky S."/>
            <person name="Nowacki M."/>
            <person name="Nowak J.K."/>
            <person name="Plattner H."/>
            <person name="Poulain J."/>
            <person name="Ruiz F."/>
            <person name="Serrano V."/>
            <person name="Zagulski M."/>
            <person name="Dessen P."/>
            <person name="Betermier M."/>
            <person name="Weissenbach J."/>
            <person name="Scarpelli C."/>
            <person name="Schachter V."/>
            <person name="Sperling L."/>
            <person name="Meyer E."/>
            <person name="Cohen J."/>
            <person name="Wincker P."/>
        </authorList>
    </citation>
    <scope>NUCLEOTIDE SEQUENCE [LARGE SCALE GENOMIC DNA]</scope>
    <source>
        <strain evidence="10 11">Stock d4-2</strain>
    </source>
</reference>
<dbReference type="InterPro" id="IPR003008">
    <property type="entry name" value="Tubulin_FtsZ_GTPase"/>
</dbReference>
<dbReference type="GO" id="GO:0016787">
    <property type="term" value="F:hydrolase activity"/>
    <property type="evidence" value="ECO:0007669"/>
    <property type="project" value="UniProtKB-KW"/>
</dbReference>
<dbReference type="Pfam" id="PF00091">
    <property type="entry name" value="Tubulin"/>
    <property type="match status" value="1"/>
</dbReference>
<dbReference type="InParanoid" id="A0BQ86"/>
<dbReference type="GO" id="GO:0000278">
    <property type="term" value="P:mitotic cell cycle"/>
    <property type="evidence" value="ECO:0000318"/>
    <property type="project" value="GO_Central"/>
</dbReference>
<dbReference type="InterPro" id="IPR036525">
    <property type="entry name" value="Tubulin/FtsZ_GTPase_sf"/>
</dbReference>
<gene>
    <name evidence="10" type="ORF">GSPATT00030932001</name>
</gene>
<organism evidence="10 11">
    <name type="scientific">Paramecium tetraurelia</name>
    <dbReference type="NCBI Taxonomy" id="5888"/>
    <lineage>
        <taxon>Eukaryota</taxon>
        <taxon>Sar</taxon>
        <taxon>Alveolata</taxon>
        <taxon>Ciliophora</taxon>
        <taxon>Intramacronucleata</taxon>
        <taxon>Oligohymenophorea</taxon>
        <taxon>Peniculida</taxon>
        <taxon>Parameciidae</taxon>
        <taxon>Paramecium</taxon>
    </lineage>
</organism>
<comment type="similarity">
    <text evidence="1">Belongs to the tubulin family.</text>
</comment>
<evidence type="ECO:0000256" key="7">
    <source>
        <dbReference type="ARBA" id="ARBA00023134"/>
    </source>
</evidence>
<evidence type="ECO:0000259" key="9">
    <source>
        <dbReference type="Pfam" id="PF00091"/>
    </source>
</evidence>
<dbReference type="GO" id="GO:0005874">
    <property type="term" value="C:microtubule"/>
    <property type="evidence" value="ECO:0000318"/>
    <property type="project" value="GO_Central"/>
</dbReference>
<dbReference type="eggNOG" id="KOG1376">
    <property type="taxonomic scope" value="Eukaryota"/>
</dbReference>
<evidence type="ECO:0000256" key="3">
    <source>
        <dbReference type="ARBA" id="ARBA00022701"/>
    </source>
</evidence>
<evidence type="ECO:0000256" key="1">
    <source>
        <dbReference type="ARBA" id="ARBA00009636"/>
    </source>
</evidence>
<dbReference type="EMBL" id="CT868009">
    <property type="protein sequence ID" value="CAK60703.1"/>
    <property type="molecule type" value="Genomic_DNA"/>
</dbReference>
<dbReference type="Gene3D" id="3.40.50.1440">
    <property type="entry name" value="Tubulin/FtsZ, GTPase domain"/>
    <property type="match status" value="1"/>
</dbReference>
<dbReference type="STRING" id="5888.A0BQ86"/>
<dbReference type="HOGENOM" id="CLU_964594_0_0_1"/>
<feature type="domain" description="Tubulin/FtsZ GTPase" evidence="9">
    <location>
        <begin position="52"/>
        <end position="163"/>
    </location>
</feature>
<dbReference type="GO" id="GO:0005737">
    <property type="term" value="C:cytoplasm"/>
    <property type="evidence" value="ECO:0000318"/>
    <property type="project" value="GO_Central"/>
</dbReference>
<comment type="catalytic activity">
    <reaction evidence="8">
        <text>GTP + H2O = GDP + phosphate + H(+)</text>
        <dbReference type="Rhea" id="RHEA:19669"/>
        <dbReference type="ChEBI" id="CHEBI:15377"/>
        <dbReference type="ChEBI" id="CHEBI:15378"/>
        <dbReference type="ChEBI" id="CHEBI:37565"/>
        <dbReference type="ChEBI" id="CHEBI:43474"/>
        <dbReference type="ChEBI" id="CHEBI:58189"/>
    </reaction>
    <physiologicalReaction direction="left-to-right" evidence="8">
        <dbReference type="Rhea" id="RHEA:19670"/>
    </physiologicalReaction>
</comment>
<dbReference type="SUPFAM" id="SSF52490">
    <property type="entry name" value="Tubulin nucleotide-binding domain-like"/>
    <property type="match status" value="1"/>
</dbReference>
<dbReference type="PRINTS" id="PR01161">
    <property type="entry name" value="TUBULIN"/>
</dbReference>
<evidence type="ECO:0000256" key="4">
    <source>
        <dbReference type="ARBA" id="ARBA00022741"/>
    </source>
</evidence>
<name>A0BQ86_PARTE</name>
<evidence type="ECO:0000256" key="6">
    <source>
        <dbReference type="ARBA" id="ARBA00022990"/>
    </source>
</evidence>
<keyword evidence="5" id="KW-0378">Hydrolase</keyword>
<keyword evidence="7" id="KW-0342">GTP-binding</keyword>
<dbReference type="InterPro" id="IPR002452">
    <property type="entry name" value="Alpha_tubulin"/>
</dbReference>
<keyword evidence="11" id="KW-1185">Reference proteome</keyword>
<keyword evidence="6" id="KW-0007">Acetylation</keyword>
<dbReference type="KEGG" id="ptm:GSPATT00030932001"/>
<proteinExistence type="inferred from homology"/>
<protein>
    <recommendedName>
        <fullName evidence="9">Tubulin/FtsZ GTPase domain-containing protein</fullName>
    </recommendedName>
</protein>
<evidence type="ECO:0000313" key="11">
    <source>
        <dbReference type="Proteomes" id="UP000000600"/>
    </source>
</evidence>
<dbReference type="PRINTS" id="PR01162">
    <property type="entry name" value="ALPHATUBULIN"/>
</dbReference>
<dbReference type="GO" id="GO:0005525">
    <property type="term" value="F:GTP binding"/>
    <property type="evidence" value="ECO:0000318"/>
    <property type="project" value="GO_Central"/>
</dbReference>
<accession>A0BQ86</accession>
<evidence type="ECO:0000256" key="2">
    <source>
        <dbReference type="ARBA" id="ARBA00022490"/>
    </source>
</evidence>
<evidence type="ECO:0000256" key="8">
    <source>
        <dbReference type="ARBA" id="ARBA00049117"/>
    </source>
</evidence>
<dbReference type="PANTHER" id="PTHR11588">
    <property type="entry name" value="TUBULIN"/>
    <property type="match status" value="1"/>
</dbReference>
<sequence>MNITDGYSDKLFKFLQKSIMQNYIKSLNLIKNPQLFIIFHQIQSENKLDERIISLYKGQAGIELGNNCWELFVLEHRIQVDGYSIQVKKLGIIDDAFQNFFSETGNNKHSQRSLFIDLDRNTIDELKRSQFRELFRPQQMILGKDSAIDIYAGGYYGVGKKYYRCRKIAWVFRDLQYFILLEEVLTLDLHIYYWKQYAIHEEFGKQSINSVATFPSPQIESSIIEPYNTYCVKVHQMIITMSLSYQIMRPSMIFAIGIWRQKGVLIQIQMELQLRNVQLQHFHQDLMDS</sequence>
<dbReference type="RefSeq" id="XP_001428101.1">
    <property type="nucleotide sequence ID" value="XM_001428064.1"/>
</dbReference>
<dbReference type="AlphaFoldDB" id="A0BQ86"/>
<keyword evidence="4" id="KW-0547">Nucleotide-binding</keyword>
<evidence type="ECO:0000256" key="5">
    <source>
        <dbReference type="ARBA" id="ARBA00022801"/>
    </source>
</evidence>